<dbReference type="Gene3D" id="1.10.1760.20">
    <property type="match status" value="1"/>
</dbReference>
<keyword evidence="7 8" id="KW-0472">Membrane</keyword>
<evidence type="ECO:0000256" key="2">
    <source>
        <dbReference type="ARBA" id="ARBA00010692"/>
    </source>
</evidence>
<evidence type="ECO:0000256" key="4">
    <source>
        <dbReference type="ARBA" id="ARBA00022475"/>
    </source>
</evidence>
<feature type="transmembrane region" description="Helical" evidence="8">
    <location>
        <begin position="151"/>
        <end position="171"/>
    </location>
</feature>
<evidence type="ECO:0000256" key="5">
    <source>
        <dbReference type="ARBA" id="ARBA00022692"/>
    </source>
</evidence>
<dbReference type="Pfam" id="PF02632">
    <property type="entry name" value="BioY"/>
    <property type="match status" value="1"/>
</dbReference>
<protein>
    <submittedName>
        <fullName evidence="9">Biotin transporter BioY</fullName>
    </submittedName>
</protein>
<accession>A0ABN2IEK6</accession>
<feature type="transmembrane region" description="Helical" evidence="8">
    <location>
        <begin position="38"/>
        <end position="54"/>
    </location>
</feature>
<keyword evidence="10" id="KW-1185">Reference proteome</keyword>
<keyword evidence="4" id="KW-1003">Cell membrane</keyword>
<keyword evidence="5 8" id="KW-0812">Transmembrane</keyword>
<reference evidence="9 10" key="1">
    <citation type="journal article" date="2019" name="Int. J. Syst. Evol. Microbiol.">
        <title>The Global Catalogue of Microorganisms (GCM) 10K type strain sequencing project: providing services to taxonomists for standard genome sequencing and annotation.</title>
        <authorList>
            <consortium name="The Broad Institute Genomics Platform"/>
            <consortium name="The Broad Institute Genome Sequencing Center for Infectious Disease"/>
            <person name="Wu L."/>
            <person name="Ma J."/>
        </authorList>
    </citation>
    <scope>NUCLEOTIDE SEQUENCE [LARGE SCALE GENOMIC DNA]</scope>
    <source>
        <strain evidence="9 10">JCM 14307</strain>
    </source>
</reference>
<feature type="transmembrane region" description="Helical" evidence="8">
    <location>
        <begin position="183"/>
        <end position="204"/>
    </location>
</feature>
<keyword evidence="3" id="KW-0813">Transport</keyword>
<sequence>MPNNVRIPGYPAYRFDVSDQALDRHNDGMNRDKRTRDLALIATFAGLVGAMGLVPGVSPFGFPVPVTVQTLGVMITGAVLGGRRGGLSMLLFLALVALGLPLLSGGRGGLAVFTGPSAGYVIGFPVAAFVIGSLVYRFGAPYRMWLGLPSIVFGGIVVLYCIGIPVTAWRAHLDLGTAITGSAFFLIGDSVKAVIATVVADAVHRAVPDLLPRRQSSKPRAINASANPSA</sequence>
<keyword evidence="6 8" id="KW-1133">Transmembrane helix</keyword>
<organism evidence="9 10">
    <name type="scientific">Kribbella yunnanensis</name>
    <dbReference type="NCBI Taxonomy" id="190194"/>
    <lineage>
        <taxon>Bacteria</taxon>
        <taxon>Bacillati</taxon>
        <taxon>Actinomycetota</taxon>
        <taxon>Actinomycetes</taxon>
        <taxon>Propionibacteriales</taxon>
        <taxon>Kribbellaceae</taxon>
        <taxon>Kribbella</taxon>
    </lineage>
</organism>
<proteinExistence type="inferred from homology"/>
<evidence type="ECO:0000256" key="8">
    <source>
        <dbReference type="SAM" id="Phobius"/>
    </source>
</evidence>
<comment type="subcellular location">
    <subcellularLocation>
        <location evidence="1">Cell membrane</location>
        <topology evidence="1">Multi-pass membrane protein</topology>
    </subcellularLocation>
</comment>
<dbReference type="PANTHER" id="PTHR34295:SF4">
    <property type="entry name" value="BIOTIN TRANSPORTER BIOY-RELATED"/>
    <property type="match status" value="1"/>
</dbReference>
<dbReference type="Proteomes" id="UP001500280">
    <property type="component" value="Unassembled WGS sequence"/>
</dbReference>
<comment type="similarity">
    <text evidence="2">Belongs to the BioY family.</text>
</comment>
<feature type="transmembrane region" description="Helical" evidence="8">
    <location>
        <begin position="118"/>
        <end position="139"/>
    </location>
</feature>
<dbReference type="PANTHER" id="PTHR34295">
    <property type="entry name" value="BIOTIN TRANSPORTER BIOY"/>
    <property type="match status" value="1"/>
</dbReference>
<dbReference type="InterPro" id="IPR003784">
    <property type="entry name" value="BioY"/>
</dbReference>
<feature type="transmembrane region" description="Helical" evidence="8">
    <location>
        <begin position="60"/>
        <end position="80"/>
    </location>
</feature>
<comment type="caution">
    <text evidence="9">The sequence shown here is derived from an EMBL/GenBank/DDBJ whole genome shotgun (WGS) entry which is preliminary data.</text>
</comment>
<evidence type="ECO:0000256" key="7">
    <source>
        <dbReference type="ARBA" id="ARBA00023136"/>
    </source>
</evidence>
<evidence type="ECO:0000256" key="1">
    <source>
        <dbReference type="ARBA" id="ARBA00004651"/>
    </source>
</evidence>
<name>A0ABN2IEK6_9ACTN</name>
<evidence type="ECO:0000256" key="3">
    <source>
        <dbReference type="ARBA" id="ARBA00022448"/>
    </source>
</evidence>
<evidence type="ECO:0000313" key="10">
    <source>
        <dbReference type="Proteomes" id="UP001500280"/>
    </source>
</evidence>
<evidence type="ECO:0000256" key="6">
    <source>
        <dbReference type="ARBA" id="ARBA00022989"/>
    </source>
</evidence>
<dbReference type="EMBL" id="BAAANF010000019">
    <property type="protein sequence ID" value="GAA1703592.1"/>
    <property type="molecule type" value="Genomic_DNA"/>
</dbReference>
<evidence type="ECO:0000313" key="9">
    <source>
        <dbReference type="EMBL" id="GAA1703592.1"/>
    </source>
</evidence>
<feature type="transmembrane region" description="Helical" evidence="8">
    <location>
        <begin position="87"/>
        <end position="106"/>
    </location>
</feature>
<gene>
    <name evidence="9" type="ORF">GCM10009745_58810</name>
</gene>